<organism evidence="2 3">
    <name type="scientific">Streptomyces evansiae</name>
    <dbReference type="NCBI Taxonomy" id="3075535"/>
    <lineage>
        <taxon>Bacteria</taxon>
        <taxon>Bacillati</taxon>
        <taxon>Actinomycetota</taxon>
        <taxon>Actinomycetes</taxon>
        <taxon>Kitasatosporales</taxon>
        <taxon>Streptomycetaceae</taxon>
        <taxon>Streptomyces</taxon>
    </lineage>
</organism>
<feature type="domain" description="NAD(P)-binding" evidence="1">
    <location>
        <begin position="11"/>
        <end position="190"/>
    </location>
</feature>
<keyword evidence="3" id="KW-1185">Reference proteome</keyword>
<comment type="caution">
    <text evidence="2">The sequence shown here is derived from an EMBL/GenBank/DDBJ whole genome shotgun (WGS) entry which is preliminary data.</text>
</comment>
<dbReference type="Proteomes" id="UP001183610">
    <property type="component" value="Unassembled WGS sequence"/>
</dbReference>
<proteinExistence type="predicted"/>
<dbReference type="SUPFAM" id="SSF51735">
    <property type="entry name" value="NAD(P)-binding Rossmann-fold domains"/>
    <property type="match status" value="1"/>
</dbReference>
<evidence type="ECO:0000313" key="3">
    <source>
        <dbReference type="Proteomes" id="UP001183610"/>
    </source>
</evidence>
<name>A0ABU2R1J7_9ACTN</name>
<dbReference type="PANTHER" id="PTHR43162">
    <property type="match status" value="1"/>
</dbReference>
<evidence type="ECO:0000259" key="1">
    <source>
        <dbReference type="Pfam" id="PF13460"/>
    </source>
</evidence>
<dbReference type="Gene3D" id="3.40.50.720">
    <property type="entry name" value="NAD(P)-binding Rossmann-like Domain"/>
    <property type="match status" value="1"/>
</dbReference>
<dbReference type="RefSeq" id="WP_234009531.1">
    <property type="nucleotide sequence ID" value="NZ_JAVRET010000020.1"/>
</dbReference>
<dbReference type="EMBL" id="JAVRET010000020">
    <property type="protein sequence ID" value="MDT0409580.1"/>
    <property type="molecule type" value="Genomic_DNA"/>
</dbReference>
<evidence type="ECO:0000313" key="2">
    <source>
        <dbReference type="EMBL" id="MDT0409580.1"/>
    </source>
</evidence>
<dbReference type="InterPro" id="IPR036291">
    <property type="entry name" value="NAD(P)-bd_dom_sf"/>
</dbReference>
<dbReference type="PANTHER" id="PTHR43162:SF1">
    <property type="entry name" value="PRESTALK A DIFFERENTIATION PROTEIN A"/>
    <property type="match status" value="1"/>
</dbReference>
<accession>A0ABU2R1J7</accession>
<dbReference type="Pfam" id="PF13460">
    <property type="entry name" value="NAD_binding_10"/>
    <property type="match status" value="1"/>
</dbReference>
<gene>
    <name evidence="2" type="ORF">RM698_11060</name>
</gene>
<protein>
    <submittedName>
        <fullName evidence="2">NAD(P)H-binding protein</fullName>
    </submittedName>
</protein>
<reference evidence="3" key="1">
    <citation type="submission" date="2023-07" db="EMBL/GenBank/DDBJ databases">
        <title>30 novel species of actinomycetes from the DSMZ collection.</title>
        <authorList>
            <person name="Nouioui I."/>
        </authorList>
    </citation>
    <scope>NUCLEOTIDE SEQUENCE [LARGE SCALE GENOMIC DNA]</scope>
    <source>
        <strain evidence="3">DSM 41979</strain>
    </source>
</reference>
<dbReference type="InterPro" id="IPR051604">
    <property type="entry name" value="Ergot_Alk_Oxidoreductase"/>
</dbReference>
<dbReference type="Gene3D" id="3.90.25.10">
    <property type="entry name" value="UDP-galactose 4-epimerase, domain 1"/>
    <property type="match status" value="1"/>
</dbReference>
<dbReference type="InterPro" id="IPR016040">
    <property type="entry name" value="NAD(P)-bd_dom"/>
</dbReference>
<sequence length="292" mass="31096">MSGLQLVVVTGATGAVGRHVVRRLAGTARVRLIVRDADRARALGLTGDGEGGPEVVTADYGDLERLRPAMEGADAVFVVTANPLRPEHDEHIVAAARGGGVRRAVKLSWLAVADPAADDLVARWNRRAEEVLRRSGLDWTVLRMRSPMSNTLAWAATIRAEGVVRAPGGDARTPCVDPRDVADVAVLALTCTGHEGRTYALTGPRPLSPREQAQVLSRVRGTPVTFEELTPEQALANWLRKLPAPVARALAEAAVRRAAGGAEDVEDGVRAVTGRAPGTFETWAADHGDLFR</sequence>